<keyword evidence="13" id="KW-1185">Reference proteome</keyword>
<feature type="active site" evidence="10">
    <location>
        <position position="451"/>
    </location>
</feature>
<comment type="similarity">
    <text evidence="9">Belongs to the peptidase C1 family.</text>
</comment>
<comment type="function">
    <text evidence="7">The normal physiological role of the enzyme is unknown, but it is not essential for the viability of yeast cells. Has aminopeptidase activity, shortening substrate peptides sequentially by 1 amino acid. Has bleomycin hydrolase activity, which can protect the cell from the toxic effects of bleomycin. Has homocysteine-thiolactonase activity, protecting the cell against homocysteine toxicity. Acts as a repressor in the GAL4 regulatory system, but this does not require either the peptidase or nucleic acid-binding activities.</text>
</comment>
<dbReference type="Pfam" id="PF03051">
    <property type="entry name" value="Peptidase_C1_2"/>
    <property type="match status" value="1"/>
</dbReference>
<dbReference type="GO" id="GO:0009636">
    <property type="term" value="P:response to toxic substance"/>
    <property type="evidence" value="ECO:0007669"/>
    <property type="project" value="TreeGrafter"/>
</dbReference>
<dbReference type="SUPFAM" id="SSF54001">
    <property type="entry name" value="Cysteine proteinases"/>
    <property type="match status" value="1"/>
</dbReference>
<dbReference type="PANTHER" id="PTHR10363:SF2">
    <property type="entry name" value="BLEOMYCIN HYDROLASE"/>
    <property type="match status" value="1"/>
</dbReference>
<evidence type="ECO:0000256" key="2">
    <source>
        <dbReference type="ARBA" id="ARBA00012465"/>
    </source>
</evidence>
<dbReference type="InterPro" id="IPR038765">
    <property type="entry name" value="Papain-like_cys_pep_sf"/>
</dbReference>
<evidence type="ECO:0000256" key="8">
    <source>
        <dbReference type="ARBA" id="ARBA00026080"/>
    </source>
</evidence>
<dbReference type="EC" id="3.4.22.40" evidence="2 9"/>
<evidence type="ECO:0000256" key="6">
    <source>
        <dbReference type="ARBA" id="ARBA00022807"/>
    </source>
</evidence>
<dbReference type="GO" id="GO:0070005">
    <property type="term" value="F:cysteine-type aminopeptidase activity"/>
    <property type="evidence" value="ECO:0007669"/>
    <property type="project" value="InterPro"/>
</dbReference>
<dbReference type="Gene3D" id="3.90.70.10">
    <property type="entry name" value="Cysteine proteinases"/>
    <property type="match status" value="1"/>
</dbReference>
<evidence type="ECO:0000256" key="9">
    <source>
        <dbReference type="PIRNR" id="PIRNR005700"/>
    </source>
</evidence>
<dbReference type="GO" id="GO:0005739">
    <property type="term" value="C:mitochondrion"/>
    <property type="evidence" value="ECO:0007669"/>
    <property type="project" value="UniProtKB-SubCell"/>
</dbReference>
<keyword evidence="9" id="KW-0496">Mitochondrion</keyword>
<evidence type="ECO:0000256" key="4">
    <source>
        <dbReference type="ARBA" id="ARBA00022670"/>
    </source>
</evidence>
<dbReference type="InterPro" id="IPR000169">
    <property type="entry name" value="Pept_cys_AS"/>
</dbReference>
<comment type="caution">
    <text evidence="12">The sequence shown here is derived from an EMBL/GenBank/DDBJ whole genome shotgun (WGS) entry which is preliminary data.</text>
</comment>
<gene>
    <name evidence="12" type="ORF">NLI96_g5842</name>
</gene>
<evidence type="ECO:0000256" key="3">
    <source>
        <dbReference type="ARBA" id="ARBA00016900"/>
    </source>
</evidence>
<sequence length="510" mass="57423">MGKQSSKRRKKAAQQISPPSVVVEEDTTTTCLENVLEASSTISVSKPVSADGKLSVTLVEGWEAAISSDPKLPLFRTMLARSGLNQTLTSQRAITKGAHVFNTVLKSKTGSITNQKSSGRCWLFAATNLLRYNVMKILDINDFQLSQSYLSFWDLLNKCNSFLELMIRYADHPLEDRFVRAILGSPIYDGGQWVSTVNLFEAYGVVPQAVFPESLHSSDTESLRELLREKLWEHALDLREFADTLRRSSNKGLSEEAILLSLRARKETLMRECYTIVTSTSGVAPSPDEVFTWEYYDSQGTARSWEGTPKGFYEMIAMGPYNPSDNFALLSDPRYEYGKLITVDKLSNVWGGQQGTYVNVEIEILKELTVTTLKRDQPVFFMSEITMFSDSSTGIMDPELFDYEGALGITLGLSKADRFRTCDVADTHMMVIRGVHIDPETQKPIRYMVENSWGSEVGNQGYFVMSDKWFDEYVYQIVVPKALSPPELVSVLESEEKILLPPWDYMGSLL</sequence>
<evidence type="ECO:0000256" key="10">
    <source>
        <dbReference type="PIRSR" id="PIRSR005700-1"/>
    </source>
</evidence>
<protein>
    <recommendedName>
        <fullName evidence="3 9">Cysteine proteinase 1, mitochondrial</fullName>
        <ecNumber evidence="2 9">3.4.22.40</ecNumber>
    </recommendedName>
</protein>
<dbReference type="GO" id="GO:0004197">
    <property type="term" value="F:cysteine-type endopeptidase activity"/>
    <property type="evidence" value="ECO:0007669"/>
    <property type="project" value="UniProtKB-EC"/>
</dbReference>
<evidence type="ECO:0000256" key="11">
    <source>
        <dbReference type="SAM" id="MobiDB-lite"/>
    </source>
</evidence>
<evidence type="ECO:0000256" key="1">
    <source>
        <dbReference type="ARBA" id="ARBA00000423"/>
    </source>
</evidence>
<reference evidence="12" key="1">
    <citation type="submission" date="2022-07" db="EMBL/GenBank/DDBJ databases">
        <title>Genome Sequence of Physisporinus lineatus.</title>
        <authorList>
            <person name="Buettner E."/>
        </authorList>
    </citation>
    <scope>NUCLEOTIDE SEQUENCE</scope>
    <source>
        <strain evidence="12">VT162</strain>
    </source>
</reference>
<feature type="active site" evidence="10">
    <location>
        <position position="121"/>
    </location>
</feature>
<evidence type="ECO:0000313" key="13">
    <source>
        <dbReference type="Proteomes" id="UP001212997"/>
    </source>
</evidence>
<comment type="subcellular location">
    <subcellularLocation>
        <location evidence="9">Mitochondrion</location>
    </subcellularLocation>
    <subcellularLocation>
        <location evidence="9">Cytoplasm</location>
    </subcellularLocation>
</comment>
<keyword evidence="6 9" id="KW-0788">Thiol protease</keyword>
<dbReference type="PIRSF" id="PIRSF005700">
    <property type="entry name" value="PepC"/>
    <property type="match status" value="1"/>
</dbReference>
<dbReference type="AlphaFoldDB" id="A0AAD5V281"/>
<accession>A0AAD5V281</accession>
<proteinExistence type="inferred from homology"/>
<feature type="region of interest" description="Disordered" evidence="11">
    <location>
        <begin position="1"/>
        <end position="21"/>
    </location>
</feature>
<keyword evidence="9" id="KW-0963">Cytoplasm</keyword>
<evidence type="ECO:0000313" key="12">
    <source>
        <dbReference type="EMBL" id="KAJ3484149.1"/>
    </source>
</evidence>
<keyword evidence="4 9" id="KW-0645">Protease</keyword>
<dbReference type="GO" id="GO:0006508">
    <property type="term" value="P:proteolysis"/>
    <property type="evidence" value="ECO:0007669"/>
    <property type="project" value="UniProtKB-KW"/>
</dbReference>
<comment type="function">
    <text evidence="9">Has aminopeptidase activity, shortening substrate peptides sequentially by 1 amino acid. Has bleomycin hydrolase activity, which can protect the cell from the toxic effects of bleomycin. Has homocysteine-thiolactonase activity, protecting the cell against homocysteine toxicity.</text>
</comment>
<name>A0AAD5V281_9APHY</name>
<evidence type="ECO:0000256" key="5">
    <source>
        <dbReference type="ARBA" id="ARBA00022801"/>
    </source>
</evidence>
<dbReference type="GO" id="GO:0043418">
    <property type="term" value="P:homocysteine catabolic process"/>
    <property type="evidence" value="ECO:0007669"/>
    <property type="project" value="TreeGrafter"/>
</dbReference>
<evidence type="ECO:0000256" key="7">
    <source>
        <dbReference type="ARBA" id="ARBA00025347"/>
    </source>
</evidence>
<dbReference type="PANTHER" id="PTHR10363">
    <property type="entry name" value="BLEOMYCIN HYDROLASE"/>
    <property type="match status" value="1"/>
</dbReference>
<keyword evidence="5 9" id="KW-0378">Hydrolase</keyword>
<dbReference type="EMBL" id="JANAWD010000200">
    <property type="protein sequence ID" value="KAJ3484149.1"/>
    <property type="molecule type" value="Genomic_DNA"/>
</dbReference>
<comment type="subunit">
    <text evidence="8">Homohexamer. Binds to nucleic acids. Binds single-stranded DNA and RNA with higher affinity than double-stranded DNA.</text>
</comment>
<organism evidence="12 13">
    <name type="scientific">Meripilus lineatus</name>
    <dbReference type="NCBI Taxonomy" id="2056292"/>
    <lineage>
        <taxon>Eukaryota</taxon>
        <taxon>Fungi</taxon>
        <taxon>Dikarya</taxon>
        <taxon>Basidiomycota</taxon>
        <taxon>Agaricomycotina</taxon>
        <taxon>Agaricomycetes</taxon>
        <taxon>Polyporales</taxon>
        <taxon>Meripilaceae</taxon>
        <taxon>Meripilus</taxon>
    </lineage>
</organism>
<feature type="active site" evidence="10">
    <location>
        <position position="428"/>
    </location>
</feature>
<feature type="compositionally biased region" description="Basic residues" evidence="11">
    <location>
        <begin position="1"/>
        <end position="12"/>
    </location>
</feature>
<comment type="catalytic activity">
    <reaction evidence="1 9">
        <text>Inactivates bleomycin B2 (a cytotoxic glycometallopeptide) by hydrolysis of a carboxyamide bond of beta-aminoalanine, but also shows general aminopeptidase activity. The specificity varies somewhat with source, but amino acid arylamides of Met, Leu and Ala are preferred.</text>
        <dbReference type="EC" id="3.4.22.40"/>
    </reaction>
</comment>
<dbReference type="InterPro" id="IPR004134">
    <property type="entry name" value="Peptidase_C1B"/>
</dbReference>
<dbReference type="PROSITE" id="PS00139">
    <property type="entry name" value="THIOL_PROTEASE_CYS"/>
    <property type="match status" value="1"/>
</dbReference>
<dbReference type="Proteomes" id="UP001212997">
    <property type="component" value="Unassembled WGS sequence"/>
</dbReference>